<dbReference type="EMBL" id="GBXM01034453">
    <property type="protein sequence ID" value="JAH74124.1"/>
    <property type="molecule type" value="Transcribed_RNA"/>
</dbReference>
<reference evidence="1" key="1">
    <citation type="submission" date="2014-11" db="EMBL/GenBank/DDBJ databases">
        <authorList>
            <person name="Amaro Gonzalez C."/>
        </authorList>
    </citation>
    <scope>NUCLEOTIDE SEQUENCE</scope>
</reference>
<accession>A0A0E9V7M7</accession>
<proteinExistence type="predicted"/>
<organism evidence="1">
    <name type="scientific">Anguilla anguilla</name>
    <name type="common">European freshwater eel</name>
    <name type="synonym">Muraena anguilla</name>
    <dbReference type="NCBI Taxonomy" id="7936"/>
    <lineage>
        <taxon>Eukaryota</taxon>
        <taxon>Metazoa</taxon>
        <taxon>Chordata</taxon>
        <taxon>Craniata</taxon>
        <taxon>Vertebrata</taxon>
        <taxon>Euteleostomi</taxon>
        <taxon>Actinopterygii</taxon>
        <taxon>Neopterygii</taxon>
        <taxon>Teleostei</taxon>
        <taxon>Anguilliformes</taxon>
        <taxon>Anguillidae</taxon>
        <taxon>Anguilla</taxon>
    </lineage>
</organism>
<protein>
    <submittedName>
        <fullName evidence="1">Uncharacterized protein</fullName>
    </submittedName>
</protein>
<reference evidence="1" key="2">
    <citation type="journal article" date="2015" name="Fish Shellfish Immunol.">
        <title>Early steps in the European eel (Anguilla anguilla)-Vibrio vulnificus interaction in the gills: Role of the RtxA13 toxin.</title>
        <authorList>
            <person name="Callol A."/>
            <person name="Pajuelo D."/>
            <person name="Ebbesson L."/>
            <person name="Teles M."/>
            <person name="MacKenzie S."/>
            <person name="Amaro C."/>
        </authorList>
    </citation>
    <scope>NUCLEOTIDE SEQUENCE</scope>
</reference>
<evidence type="ECO:0000313" key="1">
    <source>
        <dbReference type="EMBL" id="JAH74124.1"/>
    </source>
</evidence>
<sequence length="22" mass="2709">MAVSLRETVFILLIFFKVKYYK</sequence>
<name>A0A0E9V7M7_ANGAN</name>
<dbReference type="AlphaFoldDB" id="A0A0E9V7M7"/>